<keyword evidence="7 8" id="KW-0472">Membrane</keyword>
<dbReference type="GO" id="GO:0005886">
    <property type="term" value="C:plasma membrane"/>
    <property type="evidence" value="ECO:0007669"/>
    <property type="project" value="UniProtKB-SubCell"/>
</dbReference>
<comment type="similarity">
    <text evidence="2 8">Belongs to the NiCoT transporter (TC 2.A.52) family.</text>
</comment>
<keyword evidence="3 8" id="KW-0813">Transport</keyword>
<evidence type="ECO:0000256" key="7">
    <source>
        <dbReference type="ARBA" id="ARBA00023136"/>
    </source>
</evidence>
<sequence length="265" mass="28332">MDLQTTWVALSLAFALGARHGLDPDHLIAIDNLTRYNASRRPLLARWCGFFFAMGHGMVVACAALLFSRLGETTALPYWLECLGAYFTIGVLLALGLANLYSALNARPGDIHRHIGLRASIFSNLLRVSNPWLISGVGAGFAISFDTMSQAGLLGLVAAQGAGWGLALAAALTFTIGMMTPDTFNGLIMGQVLVNPSNGSVKARRIISIIISLLSLGGAAYQLANWLAPSAFKLSNTTELGMSILLVMATFACYMTLHLSRRARQ</sequence>
<dbReference type="Pfam" id="PF03824">
    <property type="entry name" value="NicO"/>
    <property type="match status" value="1"/>
</dbReference>
<evidence type="ECO:0000256" key="4">
    <source>
        <dbReference type="ARBA" id="ARBA00022596"/>
    </source>
</evidence>
<feature type="transmembrane region" description="Helical" evidence="8">
    <location>
        <begin position="78"/>
        <end position="104"/>
    </location>
</feature>
<feature type="transmembrane region" description="Helical" evidence="8">
    <location>
        <begin position="240"/>
        <end position="259"/>
    </location>
</feature>
<feature type="transmembrane region" description="Helical" evidence="8">
    <location>
        <begin position="125"/>
        <end position="145"/>
    </location>
</feature>
<dbReference type="InterPro" id="IPR011541">
    <property type="entry name" value="Ni/Co_transpt_high_affinity"/>
</dbReference>
<dbReference type="PANTHER" id="PTHR31611">
    <property type="entry name" value="HIGH-AFFINITY NICKEL TRANSPORT PROTEIN NIC1"/>
    <property type="match status" value="1"/>
</dbReference>
<evidence type="ECO:0000313" key="9">
    <source>
        <dbReference type="EMBL" id="CCD29804.1"/>
    </source>
</evidence>
<dbReference type="STRING" id="1070319.CAGGBEG34_300004"/>
<evidence type="ECO:0000313" key="10">
    <source>
        <dbReference type="Proteomes" id="UP000054051"/>
    </source>
</evidence>
<comment type="subcellular location">
    <subcellularLocation>
        <location evidence="8">Cell membrane</location>
        <topology evidence="8">Multi-pass membrane protein</topology>
    </subcellularLocation>
    <subcellularLocation>
        <location evidence="1">Endomembrane system</location>
        <topology evidence="1">Multi-pass membrane protein</topology>
    </subcellularLocation>
</comment>
<keyword evidence="5 8" id="KW-0812">Transmembrane</keyword>
<gene>
    <name evidence="9" type="ORF">CAGGBEG34_300004</name>
</gene>
<reference evidence="9 10" key="1">
    <citation type="submission" date="2011-08" db="EMBL/GenBank/DDBJ databases">
        <title>The genome of the obligate endobacterium of an arbuscular mycorrhizal fungus reveals an interphylum network of nutritional interactions.</title>
        <authorList>
            <person name="Ghignone S."/>
            <person name="Salvioli A."/>
            <person name="Anca I."/>
            <person name="Lumini E."/>
            <person name="Ortu G."/>
            <person name="Petiti L."/>
            <person name="Cruveiller S."/>
            <person name="Bianciotto V."/>
            <person name="Piffanelli P."/>
            <person name="Lanfranco L."/>
            <person name="Bonfante P."/>
        </authorList>
    </citation>
    <scope>NUCLEOTIDE SEQUENCE [LARGE SCALE GENOMIC DNA]</scope>
    <source>
        <strain evidence="9 10">BEG34</strain>
    </source>
</reference>
<evidence type="ECO:0000256" key="5">
    <source>
        <dbReference type="ARBA" id="ARBA00022692"/>
    </source>
</evidence>
<evidence type="ECO:0000256" key="6">
    <source>
        <dbReference type="ARBA" id="ARBA00022989"/>
    </source>
</evidence>
<protein>
    <recommendedName>
        <fullName evidence="8">Nickel/cobalt efflux system</fullName>
    </recommendedName>
</protein>
<dbReference type="RefSeq" id="WP_006682934.1">
    <property type="nucleotide sequence ID" value="NZ_CAFB01000048.1"/>
</dbReference>
<name>G2JAK2_9BURK</name>
<organism evidence="9 10">
    <name type="scientific">Candidatus Glomeribacter gigasporarum BEG34</name>
    <dbReference type="NCBI Taxonomy" id="1070319"/>
    <lineage>
        <taxon>Bacteria</taxon>
        <taxon>Pseudomonadati</taxon>
        <taxon>Pseudomonadota</taxon>
        <taxon>Betaproteobacteria</taxon>
        <taxon>Burkholderiales</taxon>
        <taxon>Burkholderiaceae</taxon>
        <taxon>Candidatus Glomeribacter</taxon>
    </lineage>
</organism>
<keyword evidence="6 8" id="KW-1133">Transmembrane helix</keyword>
<feature type="transmembrane region" description="Helical" evidence="8">
    <location>
        <begin position="151"/>
        <end position="174"/>
    </location>
</feature>
<evidence type="ECO:0000256" key="8">
    <source>
        <dbReference type="RuleBase" id="RU362101"/>
    </source>
</evidence>
<dbReference type="AlphaFoldDB" id="G2JAK2"/>
<dbReference type="EMBL" id="CAFB01000048">
    <property type="protein sequence ID" value="CCD29804.1"/>
    <property type="molecule type" value="Genomic_DNA"/>
</dbReference>
<dbReference type="GO" id="GO:0015099">
    <property type="term" value="F:nickel cation transmembrane transporter activity"/>
    <property type="evidence" value="ECO:0007669"/>
    <property type="project" value="UniProtKB-UniRule"/>
</dbReference>
<evidence type="ECO:0000256" key="1">
    <source>
        <dbReference type="ARBA" id="ARBA00004127"/>
    </source>
</evidence>
<keyword evidence="10" id="KW-1185">Reference proteome</keyword>
<dbReference type="Proteomes" id="UP000054051">
    <property type="component" value="Unassembled WGS sequence"/>
</dbReference>
<dbReference type="eggNOG" id="COG3376">
    <property type="taxonomic scope" value="Bacteria"/>
</dbReference>
<dbReference type="PANTHER" id="PTHR31611:SF0">
    <property type="entry name" value="HIGH-AFFINITY NICKEL TRANSPORT PROTEIN NIC1"/>
    <property type="match status" value="1"/>
</dbReference>
<accession>G2JAK2</accession>
<comment type="caution">
    <text evidence="9">The sequence shown here is derived from an EMBL/GenBank/DDBJ whole genome shotgun (WGS) entry which is preliminary data.</text>
</comment>
<dbReference type="OrthoDB" id="9776706at2"/>
<proteinExistence type="inferred from homology"/>
<dbReference type="GO" id="GO:0012505">
    <property type="term" value="C:endomembrane system"/>
    <property type="evidence" value="ECO:0007669"/>
    <property type="project" value="UniProtKB-SubCell"/>
</dbReference>
<evidence type="ECO:0000256" key="3">
    <source>
        <dbReference type="ARBA" id="ARBA00022448"/>
    </source>
</evidence>
<feature type="transmembrane region" description="Helical" evidence="8">
    <location>
        <begin position="43"/>
        <end position="66"/>
    </location>
</feature>
<evidence type="ECO:0000256" key="2">
    <source>
        <dbReference type="ARBA" id="ARBA00010892"/>
    </source>
</evidence>
<dbReference type="InterPro" id="IPR004688">
    <property type="entry name" value="Ni/Co_transpt"/>
</dbReference>
<keyword evidence="4" id="KW-0533">Nickel</keyword>
<feature type="transmembrane region" description="Helical" evidence="8">
    <location>
        <begin position="206"/>
        <end position="228"/>
    </location>
</feature>